<dbReference type="GO" id="GO:0005886">
    <property type="term" value="C:plasma membrane"/>
    <property type="evidence" value="ECO:0007669"/>
    <property type="project" value="TreeGrafter"/>
</dbReference>
<organism evidence="2 3">
    <name type="scientific">Loigolactobacillus coryniformis subsp. coryniformis KCTC 3167 = DSM 20001</name>
    <dbReference type="NCBI Taxonomy" id="913848"/>
    <lineage>
        <taxon>Bacteria</taxon>
        <taxon>Bacillati</taxon>
        <taxon>Bacillota</taxon>
        <taxon>Bacilli</taxon>
        <taxon>Lactobacillales</taxon>
        <taxon>Lactobacillaceae</taxon>
        <taxon>Loigolactobacillus</taxon>
    </lineage>
</organism>
<protein>
    <recommendedName>
        <fullName evidence="4">Acid-resistance membrane protein</fullName>
    </recommendedName>
</protein>
<dbReference type="Proteomes" id="UP000051181">
    <property type="component" value="Unassembled WGS sequence"/>
</dbReference>
<dbReference type="eggNOG" id="COG3247">
    <property type="taxonomic scope" value="Bacteria"/>
</dbReference>
<feature type="transmembrane region" description="Helical" evidence="1">
    <location>
        <begin position="145"/>
        <end position="168"/>
    </location>
</feature>
<feature type="transmembrane region" description="Helical" evidence="1">
    <location>
        <begin position="89"/>
        <end position="106"/>
    </location>
</feature>
<keyword evidence="1" id="KW-0812">Transmembrane</keyword>
<gene>
    <name evidence="2" type="ORF">FD22_GL002316</name>
</gene>
<evidence type="ECO:0000313" key="3">
    <source>
        <dbReference type="Proteomes" id="UP000051181"/>
    </source>
</evidence>
<feature type="transmembrane region" description="Helical" evidence="1">
    <location>
        <begin position="32"/>
        <end position="50"/>
    </location>
</feature>
<name>A0A0R1EY57_9LACO</name>
<reference evidence="2 3" key="1">
    <citation type="journal article" date="2015" name="Genome Announc.">
        <title>Expanding the biotechnology potential of lactobacilli through comparative genomics of 213 strains and associated genera.</title>
        <authorList>
            <person name="Sun Z."/>
            <person name="Harris H.M."/>
            <person name="McCann A."/>
            <person name="Guo C."/>
            <person name="Argimon S."/>
            <person name="Zhang W."/>
            <person name="Yang X."/>
            <person name="Jeffery I.B."/>
            <person name="Cooney J.C."/>
            <person name="Kagawa T.F."/>
            <person name="Liu W."/>
            <person name="Song Y."/>
            <person name="Salvetti E."/>
            <person name="Wrobel A."/>
            <person name="Rasinkangas P."/>
            <person name="Parkhill J."/>
            <person name="Rea M.C."/>
            <person name="O'Sullivan O."/>
            <person name="Ritari J."/>
            <person name="Douillard F.P."/>
            <person name="Paul Ross R."/>
            <person name="Yang R."/>
            <person name="Briner A.E."/>
            <person name="Felis G.E."/>
            <person name="de Vos W.M."/>
            <person name="Barrangou R."/>
            <person name="Klaenhammer T.R."/>
            <person name="Caufield P.W."/>
            <person name="Cui Y."/>
            <person name="Zhang H."/>
            <person name="O'Toole P.W."/>
        </authorList>
    </citation>
    <scope>NUCLEOTIDE SEQUENCE [LARGE SCALE GENOMIC DNA]</scope>
    <source>
        <strain evidence="2 3">DSM 20001</strain>
    </source>
</reference>
<dbReference type="InterPro" id="IPR052712">
    <property type="entry name" value="Acid_resist_chaperone_HdeD"/>
</dbReference>
<evidence type="ECO:0008006" key="4">
    <source>
        <dbReference type="Google" id="ProtNLM"/>
    </source>
</evidence>
<keyword evidence="1" id="KW-0472">Membrane</keyword>
<dbReference type="GeneID" id="65916003"/>
<dbReference type="RefSeq" id="WP_056943320.1">
    <property type="nucleotide sequence ID" value="NZ_AZCN01000079.1"/>
</dbReference>
<dbReference type="InterPro" id="IPR005325">
    <property type="entry name" value="DUF308_memb"/>
</dbReference>
<dbReference type="EMBL" id="AZCN01000079">
    <property type="protein sequence ID" value="KRK14508.1"/>
    <property type="molecule type" value="Genomic_DNA"/>
</dbReference>
<proteinExistence type="predicted"/>
<feature type="transmembrane region" description="Helical" evidence="1">
    <location>
        <begin position="118"/>
        <end position="139"/>
    </location>
</feature>
<comment type="caution">
    <text evidence="2">The sequence shown here is derived from an EMBL/GenBank/DDBJ whole genome shotgun (WGS) entry which is preliminary data.</text>
</comment>
<feature type="transmembrane region" description="Helical" evidence="1">
    <location>
        <begin position="7"/>
        <end position="26"/>
    </location>
</feature>
<sequence>MQNLQRNIWLRALAYFIFGVIILIFPHPIFRIGVYAISLYLLISGILDLVNGQRAQRQNNVYNLSFFSGIFKIIAALFVLIFARGIVSILPIFLGILLLVYGIFKLGQTLNQRQFVNVTPWGGIIYSILIILAGGFLLFNPFRSVLLGFQVFGAFLILMSVGEIVAWWQARRQ</sequence>
<accession>A0A0R1EY57</accession>
<dbReference type="PATRIC" id="fig|913848.6.peg.2365"/>
<dbReference type="AlphaFoldDB" id="A0A0R1EY57"/>
<evidence type="ECO:0000256" key="1">
    <source>
        <dbReference type="SAM" id="Phobius"/>
    </source>
</evidence>
<dbReference type="PANTHER" id="PTHR34989:SF1">
    <property type="entry name" value="PROTEIN HDED"/>
    <property type="match status" value="1"/>
</dbReference>
<keyword evidence="1" id="KW-1133">Transmembrane helix</keyword>
<dbReference type="PANTHER" id="PTHR34989">
    <property type="entry name" value="PROTEIN HDED"/>
    <property type="match status" value="1"/>
</dbReference>
<evidence type="ECO:0000313" key="2">
    <source>
        <dbReference type="EMBL" id="KRK14508.1"/>
    </source>
</evidence>
<dbReference type="Pfam" id="PF03729">
    <property type="entry name" value="DUF308"/>
    <property type="match status" value="2"/>
</dbReference>
<feature type="transmembrane region" description="Helical" evidence="1">
    <location>
        <begin position="62"/>
        <end position="83"/>
    </location>
</feature>